<dbReference type="InterPro" id="IPR027417">
    <property type="entry name" value="P-loop_NTPase"/>
</dbReference>
<feature type="coiled-coil region" evidence="1">
    <location>
        <begin position="344"/>
        <end position="392"/>
    </location>
</feature>
<dbReference type="Proteomes" id="UP000441586">
    <property type="component" value="Unassembled WGS sequence"/>
</dbReference>
<dbReference type="Gene3D" id="3.40.50.300">
    <property type="entry name" value="P-loop containing nucleotide triphosphate hydrolases"/>
    <property type="match status" value="1"/>
</dbReference>
<evidence type="ECO:0000313" key="3">
    <source>
        <dbReference type="Proteomes" id="UP000441586"/>
    </source>
</evidence>
<reference evidence="2 3" key="1">
    <citation type="submission" date="2019-12" db="EMBL/GenBank/DDBJ databases">
        <authorList>
            <person name="Zhang Y.-J."/>
        </authorList>
    </citation>
    <scope>NUCLEOTIDE SEQUENCE [LARGE SCALE GENOMIC DNA]</scope>
    <source>
        <strain evidence="2 3">H18S-6</strain>
    </source>
</reference>
<comment type="caution">
    <text evidence="2">The sequence shown here is derived from an EMBL/GenBank/DDBJ whole genome shotgun (WGS) entry which is preliminary data.</text>
</comment>
<evidence type="ECO:0000256" key="1">
    <source>
        <dbReference type="SAM" id="Coils"/>
    </source>
</evidence>
<evidence type="ECO:0000313" key="2">
    <source>
        <dbReference type="EMBL" id="KAE9627948.1"/>
    </source>
</evidence>
<dbReference type="AlphaFoldDB" id="A0A6A4RDS5"/>
<proteinExistence type="predicted"/>
<dbReference type="EMBL" id="WSFO01000011">
    <property type="protein sequence ID" value="KAE9627948.1"/>
    <property type="molecule type" value="Genomic_DNA"/>
</dbReference>
<keyword evidence="1" id="KW-0175">Coiled coil</keyword>
<organism evidence="2 3">
    <name type="scientific">Parasedimentitalea maritima</name>
    <dbReference type="NCBI Taxonomy" id="2578117"/>
    <lineage>
        <taxon>Bacteria</taxon>
        <taxon>Pseudomonadati</taxon>
        <taxon>Pseudomonadota</taxon>
        <taxon>Alphaproteobacteria</taxon>
        <taxon>Rhodobacterales</taxon>
        <taxon>Paracoccaceae</taxon>
        <taxon>Parasedimentitalea</taxon>
    </lineage>
</organism>
<feature type="coiled-coil region" evidence="1">
    <location>
        <begin position="209"/>
        <end position="237"/>
    </location>
</feature>
<dbReference type="RefSeq" id="WP_158980669.1">
    <property type="nucleotide sequence ID" value="NZ_WSFO01000011.1"/>
</dbReference>
<evidence type="ECO:0008006" key="4">
    <source>
        <dbReference type="Google" id="ProtNLM"/>
    </source>
</evidence>
<gene>
    <name evidence="2" type="ORF">GP644_17810</name>
</gene>
<protein>
    <recommendedName>
        <fullName evidence="4">AAA domain-containing protein</fullName>
    </recommendedName>
</protein>
<sequence length="624" mass="69566">MTQKRRNIRIDRLAMMGPEQERVDVSFVDGVNIIWGASNAGKSFVRKAIDYVLGGEKPTVPDEGLGYDNFLLWLTLPNIGAVTLRRSVHGGEIYKAKGHLDKVHLGSDGYAALKPSHSPQSPNVSKLVLTASGFRDAKLLKNERAEKSPFSLRTLMRYVLVDETRMIDEKSVLLQHSSKVTSEDKGLIKFLLTGIDGSSVETVRSGDQLKAAREAKIELLSQMADKLREAIDENQSEDDVRDLLTVAEQERDDLYTVLAGRQDELDNLAAEVKSRNLEIRTQESRIADLGAMMLRFDELARVYASDVERLSGLEEGGFLLQKFAKMNCPVCGAVPDYQDHDHGLADVEKQRVAVEAEIEKILKEHRDLKAAIQTALREVENRNTEIETLVEDKSSYEILLSAAKELEMGTRGIFASASKKVSKLKSLLEDRRLLASYDAERAKQSTQSIRSRQRAEGLDLNLDLTSNEANELSKVIKQVLTQWNYPGADAVHFSSTDQDIVVDGKRRRDNGAGIRAILHSAFKVAILVYCAEKGRPHPGFLILDAPLLAYRPAEDTRYGELDDDEIALRDADLAGHFYRHLHSLGGSAQFIVIENHKSDQAVVAPFPNIQFTRNANTGRQGFFV</sequence>
<accession>A0A6A4RDS5</accession>
<name>A0A6A4RDS5_9RHOB</name>